<comment type="caution">
    <text evidence="1">The sequence shown here is derived from an EMBL/GenBank/DDBJ whole genome shotgun (WGS) entry which is preliminary data.</text>
</comment>
<evidence type="ECO:0000313" key="2">
    <source>
        <dbReference type="Proteomes" id="UP000789860"/>
    </source>
</evidence>
<keyword evidence="2" id="KW-1185">Reference proteome</keyword>
<dbReference type="EMBL" id="CAJVPM010000242">
    <property type="protein sequence ID" value="CAG8439204.1"/>
    <property type="molecule type" value="Genomic_DNA"/>
</dbReference>
<name>A0ACA9JW05_9GLOM</name>
<gene>
    <name evidence="1" type="ORF">SCALOS_LOCUS499</name>
</gene>
<dbReference type="Proteomes" id="UP000789860">
    <property type="component" value="Unassembled WGS sequence"/>
</dbReference>
<organism evidence="1 2">
    <name type="scientific">Scutellospora calospora</name>
    <dbReference type="NCBI Taxonomy" id="85575"/>
    <lineage>
        <taxon>Eukaryota</taxon>
        <taxon>Fungi</taxon>
        <taxon>Fungi incertae sedis</taxon>
        <taxon>Mucoromycota</taxon>
        <taxon>Glomeromycotina</taxon>
        <taxon>Glomeromycetes</taxon>
        <taxon>Diversisporales</taxon>
        <taxon>Gigasporaceae</taxon>
        <taxon>Scutellospora</taxon>
    </lineage>
</organism>
<protein>
    <submittedName>
        <fullName evidence="1">4430_t:CDS:1</fullName>
    </submittedName>
</protein>
<reference evidence="1" key="1">
    <citation type="submission" date="2021-06" db="EMBL/GenBank/DDBJ databases">
        <authorList>
            <person name="Kallberg Y."/>
            <person name="Tangrot J."/>
            <person name="Rosling A."/>
        </authorList>
    </citation>
    <scope>NUCLEOTIDE SEQUENCE</scope>
    <source>
        <strain evidence="1">AU212A</strain>
    </source>
</reference>
<evidence type="ECO:0000313" key="1">
    <source>
        <dbReference type="EMBL" id="CAG8439204.1"/>
    </source>
</evidence>
<proteinExistence type="predicted"/>
<sequence length="416" mass="48602">MTLPLSINVIFDIEEEDIDISDSNDNELDNVLDRIFDTTDGKDPKLIISQLKNIQNGSKALRRRDLVIINMTAGHKLAQEKKINGQKDGIAIDMAHMKDQVQLLETKQQNTPLQNIQELRNGLVMKEDIYVIVYDAMKTCTYLNADEIKSLDKWKDKINPDIFMIDDADEEIKRRKLNYNSSTNIDQYKAAIWRDLWYLMKLEGWGDAEARKQVIETIDRWRKFNVETVNTLANYFEQIVLRDLEFSTFIDELKVGRMNPRRCQQRIREIAGTTQINLNDIYSVRSDIWVVHSITNDDVEYSVQRKDSMVKNNDNLDISSYICNCRNFKTRQLPCKHIFAILSRLHTNVDSIEKSSHDYSYFVQQSDNLIIEKHPNSFTSIEPLGDKNLELTKLQEELASIAEEWKEKRSHDICNL</sequence>
<accession>A0ACA9JW05</accession>